<proteinExistence type="predicted"/>
<gene>
    <name evidence="1" type="ORF">S01H1_26874</name>
</gene>
<evidence type="ECO:0000313" key="1">
    <source>
        <dbReference type="EMBL" id="GAF86485.1"/>
    </source>
</evidence>
<organism evidence="1">
    <name type="scientific">marine sediment metagenome</name>
    <dbReference type="NCBI Taxonomy" id="412755"/>
    <lineage>
        <taxon>unclassified sequences</taxon>
        <taxon>metagenomes</taxon>
        <taxon>ecological metagenomes</taxon>
    </lineage>
</organism>
<reference evidence="1" key="1">
    <citation type="journal article" date="2014" name="Front. Microbiol.">
        <title>High frequency of phylogenetically diverse reductive dehalogenase-homologous genes in deep subseafloor sedimentary metagenomes.</title>
        <authorList>
            <person name="Kawai M."/>
            <person name="Futagami T."/>
            <person name="Toyoda A."/>
            <person name="Takaki Y."/>
            <person name="Nishi S."/>
            <person name="Hori S."/>
            <person name="Arai W."/>
            <person name="Tsubouchi T."/>
            <person name="Morono Y."/>
            <person name="Uchiyama I."/>
            <person name="Ito T."/>
            <person name="Fujiyama A."/>
            <person name="Inagaki F."/>
            <person name="Takami H."/>
        </authorList>
    </citation>
    <scope>NUCLEOTIDE SEQUENCE</scope>
    <source>
        <strain evidence="1">Expedition CK06-06</strain>
    </source>
</reference>
<dbReference type="EMBL" id="BARS01016319">
    <property type="protein sequence ID" value="GAF86485.1"/>
    <property type="molecule type" value="Genomic_DNA"/>
</dbReference>
<sequence>MKQFNSTNVTANGKLATVGTHTIEEIDGFIGSGAVCKAIYNGTKIGCPRTKDHKGPHMLVSLHRVIKIWED</sequence>
<name>X0UDF5_9ZZZZ</name>
<protein>
    <submittedName>
        <fullName evidence="1">Uncharacterized protein</fullName>
    </submittedName>
</protein>
<comment type="caution">
    <text evidence="1">The sequence shown here is derived from an EMBL/GenBank/DDBJ whole genome shotgun (WGS) entry which is preliminary data.</text>
</comment>
<dbReference type="AlphaFoldDB" id="X0UDF5"/>
<accession>X0UDF5</accession>